<keyword evidence="1" id="KW-0238">DNA-binding</keyword>
<evidence type="ECO:0000256" key="1">
    <source>
        <dbReference type="ARBA" id="ARBA00023125"/>
    </source>
</evidence>
<evidence type="ECO:0000259" key="3">
    <source>
        <dbReference type="PROSITE" id="PS50943"/>
    </source>
</evidence>
<gene>
    <name evidence="4" type="ORF">GbCGDNIH3_0179</name>
</gene>
<dbReference type="InterPro" id="IPR050807">
    <property type="entry name" value="TransReg_Diox_bact_type"/>
</dbReference>
<reference evidence="5" key="1">
    <citation type="submission" date="2012-06" db="EMBL/GenBank/DDBJ databases">
        <title>Genome analysis of multiple Granulibacter bethesdensis isolates demonstrates substantial genome diversity.</title>
        <authorList>
            <person name="Greenberg D.E."/>
            <person name="Porcella S.F."/>
            <person name="Zarember K."/>
            <person name="Zelazny A.M."/>
            <person name="Bruno D."/>
            <person name="Martens C."/>
            <person name="Barbian K.D."/>
            <person name="Jaske E."/>
            <person name="Holland S.M."/>
        </authorList>
    </citation>
    <scope>NUCLEOTIDE SEQUENCE [LARGE SCALE GENOMIC DNA]</scope>
    <source>
        <strain evidence="5">CGDNIH3</strain>
    </source>
</reference>
<dbReference type="PANTHER" id="PTHR46797:SF1">
    <property type="entry name" value="METHYLPHOSPHONATE SYNTHASE"/>
    <property type="match status" value="1"/>
</dbReference>
<dbReference type="CDD" id="cd02209">
    <property type="entry name" value="cupin_XRE_C"/>
    <property type="match status" value="1"/>
</dbReference>
<dbReference type="Gene3D" id="1.10.260.40">
    <property type="entry name" value="lambda repressor-like DNA-binding domains"/>
    <property type="match status" value="1"/>
</dbReference>
<dbReference type="Gene3D" id="2.60.120.10">
    <property type="entry name" value="Jelly Rolls"/>
    <property type="match status" value="1"/>
</dbReference>
<sequence length="238" mass="25666">MALYSDQKDFLCSMNKKNASPISDRKPPASEDVPLITGSNAPPVRTEAPSASLEAAIGAKVRRLRQRLGITAADLAAEADLSAGMLSKIENGSTSPSLATLQALSRALNTPISSFFSDFDERRDCSYVPAGMGLSIERRGTKAGHKYELLGHSLGSGLAVEPYLITLSKDAAPYTQFQHKGTELIYMLSGSIRYRHGDGLYTLNPGDMLSFDSAALHGPEELTELPAQFLSIIVYNRE</sequence>
<evidence type="ECO:0000256" key="2">
    <source>
        <dbReference type="SAM" id="MobiDB-lite"/>
    </source>
</evidence>
<dbReference type="InterPro" id="IPR010982">
    <property type="entry name" value="Lambda_DNA-bd_dom_sf"/>
</dbReference>
<name>A0AAN0VEW6_9PROT</name>
<feature type="region of interest" description="Disordered" evidence="2">
    <location>
        <begin position="16"/>
        <end position="47"/>
    </location>
</feature>
<dbReference type="PANTHER" id="PTHR46797">
    <property type="entry name" value="HTH-TYPE TRANSCRIPTIONAL REGULATOR"/>
    <property type="match status" value="1"/>
</dbReference>
<dbReference type="InterPro" id="IPR011051">
    <property type="entry name" value="RmlC_Cupin_sf"/>
</dbReference>
<accession>A0AAN0VEW6</accession>
<dbReference type="KEGG" id="gbc:GbCGDNIH3_0179"/>
<dbReference type="InterPro" id="IPR001387">
    <property type="entry name" value="Cro/C1-type_HTH"/>
</dbReference>
<dbReference type="PROSITE" id="PS50943">
    <property type="entry name" value="HTH_CROC1"/>
    <property type="match status" value="1"/>
</dbReference>
<evidence type="ECO:0000313" key="4">
    <source>
        <dbReference type="EMBL" id="AHJ61928.1"/>
    </source>
</evidence>
<dbReference type="Proteomes" id="UP000019438">
    <property type="component" value="Chromosome"/>
</dbReference>
<dbReference type="InterPro" id="IPR013096">
    <property type="entry name" value="Cupin_2"/>
</dbReference>
<dbReference type="GO" id="GO:0003677">
    <property type="term" value="F:DNA binding"/>
    <property type="evidence" value="ECO:0007669"/>
    <property type="project" value="UniProtKB-KW"/>
</dbReference>
<dbReference type="SUPFAM" id="SSF51182">
    <property type="entry name" value="RmlC-like cupins"/>
    <property type="match status" value="1"/>
</dbReference>
<dbReference type="SUPFAM" id="SSF47413">
    <property type="entry name" value="lambda repressor-like DNA-binding domains"/>
    <property type="match status" value="1"/>
</dbReference>
<dbReference type="Pfam" id="PF07883">
    <property type="entry name" value="Cupin_2"/>
    <property type="match status" value="1"/>
</dbReference>
<dbReference type="AlphaFoldDB" id="A0AAN0VEW6"/>
<protein>
    <submittedName>
        <fullName evidence="4">Transcriptional regulator</fullName>
    </submittedName>
</protein>
<dbReference type="GO" id="GO:0005829">
    <property type="term" value="C:cytosol"/>
    <property type="evidence" value="ECO:0007669"/>
    <property type="project" value="TreeGrafter"/>
</dbReference>
<dbReference type="Pfam" id="PF01381">
    <property type="entry name" value="HTH_3"/>
    <property type="match status" value="1"/>
</dbReference>
<dbReference type="CDD" id="cd00093">
    <property type="entry name" value="HTH_XRE"/>
    <property type="match status" value="1"/>
</dbReference>
<evidence type="ECO:0000313" key="5">
    <source>
        <dbReference type="Proteomes" id="UP000019438"/>
    </source>
</evidence>
<proteinExistence type="predicted"/>
<feature type="domain" description="HTH cro/C1-type" evidence="3">
    <location>
        <begin position="61"/>
        <end position="115"/>
    </location>
</feature>
<dbReference type="SMART" id="SM00530">
    <property type="entry name" value="HTH_XRE"/>
    <property type="match status" value="1"/>
</dbReference>
<organism evidence="4 5">
    <name type="scientific">Granulibacter bethesdensis</name>
    <dbReference type="NCBI Taxonomy" id="364410"/>
    <lineage>
        <taxon>Bacteria</taxon>
        <taxon>Pseudomonadati</taxon>
        <taxon>Pseudomonadota</taxon>
        <taxon>Alphaproteobacteria</taxon>
        <taxon>Acetobacterales</taxon>
        <taxon>Acetobacteraceae</taxon>
        <taxon>Granulibacter</taxon>
    </lineage>
</organism>
<dbReference type="GO" id="GO:0003700">
    <property type="term" value="F:DNA-binding transcription factor activity"/>
    <property type="evidence" value="ECO:0007669"/>
    <property type="project" value="TreeGrafter"/>
</dbReference>
<dbReference type="InterPro" id="IPR014710">
    <property type="entry name" value="RmlC-like_jellyroll"/>
</dbReference>
<dbReference type="EMBL" id="CP003181">
    <property type="protein sequence ID" value="AHJ61928.1"/>
    <property type="molecule type" value="Genomic_DNA"/>
</dbReference>